<accession>A0AAE0WXK8</accession>
<evidence type="ECO:0000313" key="5">
    <source>
        <dbReference type="Proteomes" id="UP001274830"/>
    </source>
</evidence>
<dbReference type="Gene3D" id="3.40.390.10">
    <property type="entry name" value="Collagenase (Catalytic Domain)"/>
    <property type="match status" value="1"/>
</dbReference>
<feature type="region of interest" description="Disordered" evidence="2">
    <location>
        <begin position="561"/>
        <end position="598"/>
    </location>
</feature>
<comment type="cofactor">
    <cofactor evidence="1">
        <name>Zn(2+)</name>
        <dbReference type="ChEBI" id="CHEBI:29105"/>
    </cofactor>
    <text evidence="1">Binds 1 zinc ion per subunit.</text>
</comment>
<keyword evidence="1" id="KW-0479">Metal-binding</keyword>
<sequence length="598" mass="68382">MLPLGYHGTFCQHKNPMCRYQEESLRSKKYIPSERFNRDPTDSRAAPTEQTKVRSMKPALLLTLVLARSLEILSLPLTVDIHQSNSTATLSDLTTTPPHNEATQIIHRRWFSIKSLQELRDEGNQVPQMHRVHGLWKTEHFDGSEGIYNERTKRNFIPYCFSKKEEVEDLMEITLQAIARWWPAFQLSSLMVYPDPHCHLETENGLTLNPRCICGSQEDGETTDPEALEIRLSKKGTDTNGASEQSECWIGCNLQGEEAGRHRLIVNRHDAIADPAVRRTQQINDIVHELGHAMGLLHEHQRPDRDHFLRFDCAAVKGYDKGVAMADDARNGQDWKNEPTSKSRMARVCSEKELAKKYFPAVESLLVYEQSTLEEFHGYSLNKNFFDYGSIMIYDSQTLLLDPTRPALTKKLPYGYKPVIPAYRADNTRYALDAKFFTGGAVHIEDRQISTVDVKRIAALYPGTEDQKREADELKVTDMWEPVETRDMVDSHIWGHQIWEVVGEWTLRPNFPDVVDKEFQSAVPPKQLLGRLYEFYCGSQGLQRCSPEELEKAIADAWRTDRVPIKQQKGMEQGPGSNQDAGLGSSRGDSRHRETNVR</sequence>
<evidence type="ECO:0000259" key="3">
    <source>
        <dbReference type="Pfam" id="PF01400"/>
    </source>
</evidence>
<dbReference type="Proteomes" id="UP001274830">
    <property type="component" value="Unassembled WGS sequence"/>
</dbReference>
<feature type="compositionally biased region" description="Basic and acidic residues" evidence="2">
    <location>
        <begin position="588"/>
        <end position="598"/>
    </location>
</feature>
<dbReference type="SUPFAM" id="SSF55486">
    <property type="entry name" value="Metalloproteases ('zincins'), catalytic domain"/>
    <property type="match status" value="1"/>
</dbReference>
<dbReference type="EC" id="3.4.24.-" evidence="1"/>
<evidence type="ECO:0000256" key="1">
    <source>
        <dbReference type="RuleBase" id="RU361183"/>
    </source>
</evidence>
<feature type="compositionally biased region" description="Basic and acidic residues" evidence="2">
    <location>
        <begin position="29"/>
        <end position="42"/>
    </location>
</feature>
<name>A0AAE0WXK8_9PEZI</name>
<dbReference type="Pfam" id="PF01400">
    <property type="entry name" value="Astacin"/>
    <property type="match status" value="1"/>
</dbReference>
<reference evidence="4" key="1">
    <citation type="submission" date="2023-07" db="EMBL/GenBank/DDBJ databases">
        <title>Black Yeasts Isolated from many extreme environments.</title>
        <authorList>
            <person name="Coleine C."/>
            <person name="Stajich J.E."/>
            <person name="Selbmann L."/>
        </authorList>
    </citation>
    <scope>NUCLEOTIDE SEQUENCE</scope>
    <source>
        <strain evidence="4">CCFEE 5485</strain>
    </source>
</reference>
<protein>
    <recommendedName>
        <fullName evidence="1">Metalloendopeptidase</fullName>
        <ecNumber evidence="1">3.4.24.-</ecNumber>
    </recommendedName>
</protein>
<dbReference type="GO" id="GO:0006508">
    <property type="term" value="P:proteolysis"/>
    <property type="evidence" value="ECO:0007669"/>
    <property type="project" value="UniProtKB-KW"/>
</dbReference>
<keyword evidence="5" id="KW-1185">Reference proteome</keyword>
<dbReference type="GO" id="GO:0004222">
    <property type="term" value="F:metalloendopeptidase activity"/>
    <property type="evidence" value="ECO:0007669"/>
    <property type="project" value="UniProtKB-UniRule"/>
</dbReference>
<dbReference type="PANTHER" id="PTHR10127:SF850">
    <property type="entry name" value="METALLOENDOPEPTIDASE"/>
    <property type="match status" value="1"/>
</dbReference>
<dbReference type="GO" id="GO:0046872">
    <property type="term" value="F:metal ion binding"/>
    <property type="evidence" value="ECO:0007669"/>
    <property type="project" value="UniProtKB-KW"/>
</dbReference>
<keyword evidence="1" id="KW-0862">Zinc</keyword>
<dbReference type="PANTHER" id="PTHR10127">
    <property type="entry name" value="DISCOIDIN, CUB, EGF, LAMININ , AND ZINC METALLOPROTEASE DOMAIN CONTAINING"/>
    <property type="match status" value="1"/>
</dbReference>
<evidence type="ECO:0000313" key="4">
    <source>
        <dbReference type="EMBL" id="KAK3679972.1"/>
    </source>
</evidence>
<feature type="region of interest" description="Disordered" evidence="2">
    <location>
        <begin position="29"/>
        <end position="50"/>
    </location>
</feature>
<proteinExistence type="predicted"/>
<keyword evidence="1" id="KW-0645">Protease</keyword>
<dbReference type="AlphaFoldDB" id="A0AAE0WXK8"/>
<dbReference type="PRINTS" id="PR00480">
    <property type="entry name" value="ASTACIN"/>
</dbReference>
<gene>
    <name evidence="4" type="ORF">LTR78_000349</name>
</gene>
<organism evidence="4 5">
    <name type="scientific">Recurvomyces mirabilis</name>
    <dbReference type="NCBI Taxonomy" id="574656"/>
    <lineage>
        <taxon>Eukaryota</taxon>
        <taxon>Fungi</taxon>
        <taxon>Dikarya</taxon>
        <taxon>Ascomycota</taxon>
        <taxon>Pezizomycotina</taxon>
        <taxon>Dothideomycetes</taxon>
        <taxon>Dothideomycetidae</taxon>
        <taxon>Mycosphaerellales</taxon>
        <taxon>Teratosphaeriaceae</taxon>
        <taxon>Recurvomyces</taxon>
    </lineage>
</organism>
<dbReference type="EMBL" id="JAUTXT010000001">
    <property type="protein sequence ID" value="KAK3679972.1"/>
    <property type="molecule type" value="Genomic_DNA"/>
</dbReference>
<keyword evidence="1" id="KW-0378">Hydrolase</keyword>
<feature type="domain" description="Peptidase M12A" evidence="3">
    <location>
        <begin position="283"/>
        <end position="317"/>
    </location>
</feature>
<comment type="caution">
    <text evidence="4">The sequence shown here is derived from an EMBL/GenBank/DDBJ whole genome shotgun (WGS) entry which is preliminary data.</text>
</comment>
<dbReference type="InterPro" id="IPR024079">
    <property type="entry name" value="MetalloPept_cat_dom_sf"/>
</dbReference>
<keyword evidence="1" id="KW-0482">Metalloprotease</keyword>
<evidence type="ECO:0000256" key="2">
    <source>
        <dbReference type="SAM" id="MobiDB-lite"/>
    </source>
</evidence>
<dbReference type="InterPro" id="IPR001506">
    <property type="entry name" value="Peptidase_M12A"/>
</dbReference>